<dbReference type="InterPro" id="IPR010035">
    <property type="entry name" value="Thi_S"/>
</dbReference>
<dbReference type="STRING" id="1260251.SPISAL_00975"/>
<dbReference type="EMBL" id="VIFK01000037">
    <property type="protein sequence ID" value="TQE99824.1"/>
    <property type="molecule type" value="Genomic_DNA"/>
</dbReference>
<comment type="caution">
    <text evidence="1">The sequence shown here is derived from an EMBL/GenBank/DDBJ whole genome shotgun (WGS) entry which is preliminary data.</text>
</comment>
<accession>A0A540VST8</accession>
<dbReference type="InterPro" id="IPR012675">
    <property type="entry name" value="Beta-grasp_dom_sf"/>
</dbReference>
<dbReference type="InterPro" id="IPR003749">
    <property type="entry name" value="ThiS/MoaD-like"/>
</dbReference>
<protein>
    <submittedName>
        <fullName evidence="1">Sulfur carrier protein ThiS</fullName>
    </submittedName>
</protein>
<dbReference type="InterPro" id="IPR016155">
    <property type="entry name" value="Mopterin_synth/thiamin_S_b"/>
</dbReference>
<name>A0A540VST8_9GAMM</name>
<organism evidence="1 2">
    <name type="scientific">Spiribacter salinus</name>
    <dbReference type="NCBI Taxonomy" id="1335746"/>
    <lineage>
        <taxon>Bacteria</taxon>
        <taxon>Pseudomonadati</taxon>
        <taxon>Pseudomonadota</taxon>
        <taxon>Gammaproteobacteria</taxon>
        <taxon>Chromatiales</taxon>
        <taxon>Ectothiorhodospiraceae</taxon>
        <taxon>Spiribacter</taxon>
    </lineage>
</organism>
<proteinExistence type="predicted"/>
<gene>
    <name evidence="1" type="primary">thiS</name>
    <name evidence="1" type="ORF">FKY71_06540</name>
</gene>
<dbReference type="Pfam" id="PF02597">
    <property type="entry name" value="ThiS"/>
    <property type="match status" value="1"/>
</dbReference>
<evidence type="ECO:0000313" key="1">
    <source>
        <dbReference type="EMBL" id="TQE99824.1"/>
    </source>
</evidence>
<dbReference type="PANTHER" id="PTHR34472">
    <property type="entry name" value="SULFUR CARRIER PROTEIN THIS"/>
    <property type="match status" value="1"/>
</dbReference>
<evidence type="ECO:0000313" key="2">
    <source>
        <dbReference type="Proteomes" id="UP000315400"/>
    </source>
</evidence>
<dbReference type="PANTHER" id="PTHR34472:SF1">
    <property type="entry name" value="SULFUR CARRIER PROTEIN THIS"/>
    <property type="match status" value="1"/>
</dbReference>
<reference evidence="1 2" key="1">
    <citation type="submission" date="2019-06" db="EMBL/GenBank/DDBJ databases">
        <title>Metagenome assembled Genome of Spiribacter salinus SL48-SHIP from the microbial mat of Salt Lake 48 (Novosibirsk region, Russia).</title>
        <authorList>
            <person name="Shipova A."/>
            <person name="Rozanov A.S."/>
            <person name="Bryanskaya A.V."/>
            <person name="Peltek S.E."/>
        </authorList>
    </citation>
    <scope>NUCLEOTIDE SEQUENCE [LARGE SCALE GENOMIC DNA]</scope>
    <source>
        <strain evidence="1">SL48-SHIP-2</strain>
    </source>
</reference>
<sequence length="73" mass="7559">MTTDASDNTLIVNGQVHSVPAAATVKALLDELGMADQRLAVEVNEAVIPRSEYAATPLQAGDRVEVIRAIGGG</sequence>
<dbReference type="AlphaFoldDB" id="A0A540VST8"/>
<dbReference type="Proteomes" id="UP000315400">
    <property type="component" value="Unassembled WGS sequence"/>
</dbReference>
<dbReference type="SUPFAM" id="SSF54285">
    <property type="entry name" value="MoaD/ThiS"/>
    <property type="match status" value="1"/>
</dbReference>
<dbReference type="NCBIfam" id="TIGR01683">
    <property type="entry name" value="thiS"/>
    <property type="match status" value="1"/>
</dbReference>
<dbReference type="CDD" id="cd00565">
    <property type="entry name" value="Ubl_ThiS"/>
    <property type="match status" value="1"/>
</dbReference>
<dbReference type="Gene3D" id="3.10.20.30">
    <property type="match status" value="1"/>
</dbReference>